<reference evidence="2 3" key="1">
    <citation type="submission" date="2024-03" db="EMBL/GenBank/DDBJ databases">
        <title>Community enrichment and isolation of bacterial strains for fucoidan degradation.</title>
        <authorList>
            <person name="Sichert A."/>
        </authorList>
    </citation>
    <scope>NUCLEOTIDE SEQUENCE [LARGE SCALE GENOMIC DNA]</scope>
    <source>
        <strain evidence="2 3">AS76</strain>
    </source>
</reference>
<gene>
    <name evidence="2" type="ORF">WNY58_06855</name>
</gene>
<dbReference type="EMBL" id="JBBMRA010000004">
    <property type="protein sequence ID" value="MEM5536108.1"/>
    <property type="molecule type" value="Genomic_DNA"/>
</dbReference>
<proteinExistence type="predicted"/>
<protein>
    <submittedName>
        <fullName evidence="2">Cupin domain-containing protein</fullName>
    </submittedName>
</protein>
<dbReference type="Gene3D" id="2.60.120.10">
    <property type="entry name" value="Jelly Rolls"/>
    <property type="match status" value="1"/>
</dbReference>
<dbReference type="InterPro" id="IPR008579">
    <property type="entry name" value="UGlyAH_Cupin_dom"/>
</dbReference>
<dbReference type="PANTHER" id="PTHR40943:SF1">
    <property type="entry name" value="CYTOPLASMIC PROTEIN"/>
    <property type="match status" value="1"/>
</dbReference>
<dbReference type="Proteomes" id="UP001449225">
    <property type="component" value="Unassembled WGS sequence"/>
</dbReference>
<dbReference type="CDD" id="cd02227">
    <property type="entry name" value="cupin_TM1112-like"/>
    <property type="match status" value="1"/>
</dbReference>
<dbReference type="Pfam" id="PF05899">
    <property type="entry name" value="Cupin_3"/>
    <property type="match status" value="1"/>
</dbReference>
<dbReference type="InterPro" id="IPR014710">
    <property type="entry name" value="RmlC-like_jellyroll"/>
</dbReference>
<evidence type="ECO:0000313" key="3">
    <source>
        <dbReference type="Proteomes" id="UP001449225"/>
    </source>
</evidence>
<keyword evidence="3" id="KW-1185">Reference proteome</keyword>
<name>A0ABU9TQV4_9GAMM</name>
<organism evidence="2 3">
    <name type="scientific">Neptuniibacter pectenicola</name>
    <dbReference type="NCBI Taxonomy" id="1806669"/>
    <lineage>
        <taxon>Bacteria</taxon>
        <taxon>Pseudomonadati</taxon>
        <taxon>Pseudomonadota</taxon>
        <taxon>Gammaproteobacteria</taxon>
        <taxon>Oceanospirillales</taxon>
        <taxon>Oceanospirillaceae</taxon>
        <taxon>Neptuniibacter</taxon>
    </lineage>
</organism>
<dbReference type="InterPro" id="IPR011051">
    <property type="entry name" value="RmlC_Cupin_sf"/>
</dbReference>
<sequence length="115" mass="12949">MSYIKKIIDKSVAAIDTDLEGWEKISGTPSMKTWIEYTSEDGSMIAGCWEATEGSYRAEYKSWEYIHLIEGKVKITPEGGDSVTLLPGDSFVIEAGFTGTWEIEEKVFKHFTIKL</sequence>
<dbReference type="PANTHER" id="PTHR40943">
    <property type="entry name" value="CYTOPLASMIC PROTEIN-RELATED"/>
    <property type="match status" value="1"/>
</dbReference>
<feature type="domain" description="(S)-ureidoglycine aminohydrolase cupin" evidence="1">
    <location>
        <begin position="39"/>
        <end position="111"/>
    </location>
</feature>
<evidence type="ECO:0000259" key="1">
    <source>
        <dbReference type="Pfam" id="PF05899"/>
    </source>
</evidence>
<accession>A0ABU9TQV4</accession>
<dbReference type="SUPFAM" id="SSF51182">
    <property type="entry name" value="RmlC-like cupins"/>
    <property type="match status" value="1"/>
</dbReference>
<comment type="caution">
    <text evidence="2">The sequence shown here is derived from an EMBL/GenBank/DDBJ whole genome shotgun (WGS) entry which is preliminary data.</text>
</comment>
<dbReference type="RefSeq" id="WP_067985596.1">
    <property type="nucleotide sequence ID" value="NZ_CAXBCE010000013.1"/>
</dbReference>
<evidence type="ECO:0000313" key="2">
    <source>
        <dbReference type="EMBL" id="MEM5536108.1"/>
    </source>
</evidence>